<feature type="transmembrane region" description="Helical" evidence="5">
    <location>
        <begin position="424"/>
        <end position="448"/>
    </location>
</feature>
<feature type="transmembrane region" description="Helical" evidence="5">
    <location>
        <begin position="207"/>
        <end position="228"/>
    </location>
</feature>
<evidence type="ECO:0000256" key="2">
    <source>
        <dbReference type="ARBA" id="ARBA00022692"/>
    </source>
</evidence>
<dbReference type="EMBL" id="HBUF01350711">
    <property type="protein sequence ID" value="CAG6713537.1"/>
    <property type="molecule type" value="Transcribed_RNA"/>
</dbReference>
<keyword evidence="3 5" id="KW-1133">Transmembrane helix</keyword>
<dbReference type="PANTHER" id="PTHR48021:SF24">
    <property type="entry name" value="MAJOR FACILITATOR SUPERFAMILY (MFS) PROFILE DOMAIN-CONTAINING PROTEIN"/>
    <property type="match status" value="1"/>
</dbReference>
<keyword evidence="4 5" id="KW-0472">Membrane</keyword>
<dbReference type="GO" id="GO:0022857">
    <property type="term" value="F:transmembrane transporter activity"/>
    <property type="evidence" value="ECO:0007669"/>
    <property type="project" value="InterPro"/>
</dbReference>
<evidence type="ECO:0000313" key="7">
    <source>
        <dbReference type="EMBL" id="CAG6713531.1"/>
    </source>
</evidence>
<accession>A0A8D8V1G6</accession>
<dbReference type="InterPro" id="IPR036259">
    <property type="entry name" value="MFS_trans_sf"/>
</dbReference>
<dbReference type="InterPro" id="IPR020846">
    <property type="entry name" value="MFS_dom"/>
</dbReference>
<protein>
    <submittedName>
        <fullName evidence="7">Facilitated trehalose transporter Tret1-2 homolog</fullName>
    </submittedName>
</protein>
<feature type="transmembrane region" description="Helical" evidence="5">
    <location>
        <begin position="363"/>
        <end position="381"/>
    </location>
</feature>
<dbReference type="Pfam" id="PF00083">
    <property type="entry name" value="Sugar_tr"/>
    <property type="match status" value="1"/>
</dbReference>
<comment type="subcellular location">
    <subcellularLocation>
        <location evidence="1">Membrane</location>
        <topology evidence="1">Multi-pass membrane protein</topology>
    </subcellularLocation>
</comment>
<evidence type="ECO:0000256" key="1">
    <source>
        <dbReference type="ARBA" id="ARBA00004141"/>
    </source>
</evidence>
<evidence type="ECO:0000259" key="6">
    <source>
        <dbReference type="PROSITE" id="PS50850"/>
    </source>
</evidence>
<reference evidence="7" key="1">
    <citation type="submission" date="2021-05" db="EMBL/GenBank/DDBJ databases">
        <authorList>
            <person name="Alioto T."/>
            <person name="Alioto T."/>
            <person name="Gomez Garrido J."/>
        </authorList>
    </citation>
    <scope>NUCLEOTIDE SEQUENCE</scope>
</reference>
<proteinExistence type="predicted"/>
<dbReference type="InterPro" id="IPR005828">
    <property type="entry name" value="MFS_sugar_transport-like"/>
</dbReference>
<dbReference type="InterPro" id="IPR003663">
    <property type="entry name" value="Sugar/inositol_transpt"/>
</dbReference>
<name>A0A8D8V1G6_9HEMI</name>
<feature type="transmembrane region" description="Helical" evidence="5">
    <location>
        <begin position="493"/>
        <end position="512"/>
    </location>
</feature>
<dbReference type="EMBL" id="HBUF01350708">
    <property type="protein sequence ID" value="CAG6713531.1"/>
    <property type="molecule type" value="Transcribed_RNA"/>
</dbReference>
<feature type="transmembrane region" description="Helical" evidence="5">
    <location>
        <begin position="460"/>
        <end position="481"/>
    </location>
</feature>
<feature type="transmembrane region" description="Helical" evidence="5">
    <location>
        <begin position="234"/>
        <end position="253"/>
    </location>
</feature>
<dbReference type="Gene3D" id="1.20.1250.20">
    <property type="entry name" value="MFS general substrate transporter like domains"/>
    <property type="match status" value="1"/>
</dbReference>
<dbReference type="GO" id="GO:0016020">
    <property type="term" value="C:membrane"/>
    <property type="evidence" value="ECO:0007669"/>
    <property type="project" value="UniProtKB-SubCell"/>
</dbReference>
<feature type="transmembrane region" description="Helical" evidence="5">
    <location>
        <begin position="393"/>
        <end position="412"/>
    </location>
</feature>
<dbReference type="SUPFAM" id="SSF103473">
    <property type="entry name" value="MFS general substrate transporter"/>
    <property type="match status" value="1"/>
</dbReference>
<feature type="transmembrane region" description="Helical" evidence="5">
    <location>
        <begin position="172"/>
        <end position="195"/>
    </location>
</feature>
<feature type="domain" description="Major facilitator superfamily (MFS) profile" evidence="6">
    <location>
        <begin position="76"/>
        <end position="516"/>
    </location>
</feature>
<feature type="transmembrane region" description="Helical" evidence="5">
    <location>
        <begin position="120"/>
        <end position="141"/>
    </location>
</feature>
<feature type="transmembrane region" description="Helical" evidence="5">
    <location>
        <begin position="328"/>
        <end position="351"/>
    </location>
</feature>
<dbReference type="PROSITE" id="PS50850">
    <property type="entry name" value="MFS"/>
    <property type="match status" value="1"/>
</dbReference>
<dbReference type="AlphaFoldDB" id="A0A8D8V1G6"/>
<dbReference type="PRINTS" id="PR00171">
    <property type="entry name" value="SUGRTRNSPORT"/>
</dbReference>
<feature type="transmembrane region" description="Helical" evidence="5">
    <location>
        <begin position="76"/>
        <end position="100"/>
    </location>
</feature>
<dbReference type="InterPro" id="IPR050549">
    <property type="entry name" value="MFS_Trehalose_Transporter"/>
</dbReference>
<organism evidence="7">
    <name type="scientific">Cacopsylla melanoneura</name>
    <dbReference type="NCBI Taxonomy" id="428564"/>
    <lineage>
        <taxon>Eukaryota</taxon>
        <taxon>Metazoa</taxon>
        <taxon>Ecdysozoa</taxon>
        <taxon>Arthropoda</taxon>
        <taxon>Hexapoda</taxon>
        <taxon>Insecta</taxon>
        <taxon>Pterygota</taxon>
        <taxon>Neoptera</taxon>
        <taxon>Paraneoptera</taxon>
        <taxon>Hemiptera</taxon>
        <taxon>Sternorrhyncha</taxon>
        <taxon>Psylloidea</taxon>
        <taxon>Psyllidae</taxon>
        <taxon>Psyllinae</taxon>
        <taxon>Cacopsylla</taxon>
    </lineage>
</organism>
<keyword evidence="2 5" id="KW-0812">Transmembrane</keyword>
<dbReference type="FunFam" id="1.20.1250.20:FF:000249">
    <property type="entry name" value="facilitated trehalose transporter Tret1"/>
    <property type="match status" value="1"/>
</dbReference>
<dbReference type="EMBL" id="HBUF01350709">
    <property type="protein sequence ID" value="CAG6713533.1"/>
    <property type="molecule type" value="Transcribed_RNA"/>
</dbReference>
<dbReference type="PANTHER" id="PTHR48021">
    <property type="match status" value="1"/>
</dbReference>
<evidence type="ECO:0000256" key="4">
    <source>
        <dbReference type="ARBA" id="ARBA00023136"/>
    </source>
</evidence>
<dbReference type="EMBL" id="HBUF01350710">
    <property type="protein sequence ID" value="CAG6713535.1"/>
    <property type="molecule type" value="Transcribed_RNA"/>
</dbReference>
<sequence length="562" mass="62466">MNDGDAAEYGIKRTSSEEALHPLSVPKNRRDSHTASEAAGSFFDLSFTPTEDVGYKTVLPQDEPQVVWQYEVSTPLIIIACISAASYHLPVGLVVGYSAILVPQLQQKNTEIPITKEESAWIASAVVLVVPVGALVTGYLVDRLGRVNTLRLGAVPFIVGWLMIAMSHDVSLLLLGRFISGLAMAMGPSPAIVYITEVARPDLRGALICIGPAITSLGMVIVYALGAVLHWRTVAWLALAYVLIPLVASFLWCPESPVWLISKGRGEQALSSLKYLCRNFKDGNKAKRLFLELEKEQEEKRMNSTRENQSIFKRLLKLITMPTAVKPLFLITILFALQQLAGIYITIFYAVQFLEDMGSRMNVYIATVLVGVVRMLFGIFTSQLLRSFGRRSLTMFSGVGMAVCMIVSGYYTQLITQGQIERSLIPVVCILFYVAISVIGMLTIPWTMTAEIFPLEIRGVAQGLTFCLAHILMFFALQYYPWFKDFAGGSAQVQWFFALVSVISVVYVYIFLPETHGRTLLEIEQYFEHSFVYICSKNRKNSKAILQTTESPKIVVSTEPAE</sequence>
<evidence type="ECO:0000256" key="5">
    <source>
        <dbReference type="SAM" id="Phobius"/>
    </source>
</evidence>
<evidence type="ECO:0000256" key="3">
    <source>
        <dbReference type="ARBA" id="ARBA00022989"/>
    </source>
</evidence>